<comment type="subcellular location">
    <subcellularLocation>
        <location evidence="2">Cytoplasm</location>
    </subcellularLocation>
    <subcellularLocation>
        <location evidence="1">Nucleus</location>
    </subcellularLocation>
</comment>
<evidence type="ECO:0000256" key="4">
    <source>
        <dbReference type="ARBA" id="ARBA00009567"/>
    </source>
</evidence>
<keyword evidence="7" id="KW-0819">tRNA processing</keyword>
<evidence type="ECO:0000313" key="10">
    <source>
        <dbReference type="Proteomes" id="UP000504631"/>
    </source>
</evidence>
<feature type="compositionally biased region" description="Acidic residues" evidence="9">
    <location>
        <begin position="282"/>
        <end position="297"/>
    </location>
</feature>
<keyword evidence="10" id="KW-1185">Reference proteome</keyword>
<keyword evidence="6" id="KW-0963">Cytoplasm</keyword>
<evidence type="ECO:0000256" key="9">
    <source>
        <dbReference type="SAM" id="MobiDB-lite"/>
    </source>
</evidence>
<evidence type="ECO:0000256" key="8">
    <source>
        <dbReference type="ARBA" id="ARBA00023242"/>
    </source>
</evidence>
<dbReference type="KEGG" id="bvk:117231331"/>
<dbReference type="UniPathway" id="UPA00988"/>
<dbReference type="GO" id="GO:0005634">
    <property type="term" value="C:nucleus"/>
    <property type="evidence" value="ECO:0007669"/>
    <property type="project" value="UniProtKB-SubCell"/>
</dbReference>
<reference evidence="11" key="1">
    <citation type="submission" date="2025-08" db="UniProtKB">
        <authorList>
            <consortium name="RefSeq"/>
        </authorList>
    </citation>
    <scope>IDENTIFICATION</scope>
    <source>
        <tissue evidence="11">Muscle</tissue>
    </source>
</reference>
<comment type="similarity">
    <text evidence="4">Belongs to the ELP5 family.</text>
</comment>
<evidence type="ECO:0000256" key="7">
    <source>
        <dbReference type="ARBA" id="ARBA00022694"/>
    </source>
</evidence>
<dbReference type="GO" id="GO:0033588">
    <property type="term" value="C:elongator holoenzyme complex"/>
    <property type="evidence" value="ECO:0007669"/>
    <property type="project" value="InterPro"/>
</dbReference>
<name>A0A6J3JZJ4_9HYME</name>
<gene>
    <name evidence="11" type="primary">LOC117231331</name>
</gene>
<dbReference type="GO" id="GO:0005829">
    <property type="term" value="C:cytosol"/>
    <property type="evidence" value="ECO:0007669"/>
    <property type="project" value="TreeGrafter"/>
</dbReference>
<comment type="pathway">
    <text evidence="3">tRNA modification; 5-methoxycarbonylmethyl-2-thiouridine-tRNA biosynthesis.</text>
</comment>
<dbReference type="PANTHER" id="PTHR15641">
    <property type="entry name" value="ELONGATOR COMPLEX PROTEIN 5"/>
    <property type="match status" value="1"/>
</dbReference>
<accession>A0A6J3JZJ4</accession>
<dbReference type="InterPro" id="IPR019519">
    <property type="entry name" value="Elp5"/>
</dbReference>
<sequence>MFKFQGAINTMTSIKTLPLLEGTKLIVLDEGVNAMYARKLVTGWIQVLKEKDSNCIFNLLLFSNPKSSYQCEYFASNNVNIFDYYTVNVNNGLDISAISDKDFYNLKHILKTIDTKSTVVIDCLTSLILFVGLSKAMWFLQKLSKDVPQVICIYRRDFVQDKVSYIETLGSTYVKIQKFSGIIANNNTNYIVEFMHRKVGGGILKQQEIVSQNSTSYEIESKKLEQSKKSHPVYENPKLKIESSFRIEINENEMKQRKEVVLPYTANTNTTNTSRIHYHPEDIDDFDEEDPDDDLCF</sequence>
<dbReference type="Pfam" id="PF10483">
    <property type="entry name" value="Elong_Iki1"/>
    <property type="match status" value="1"/>
</dbReference>
<evidence type="ECO:0000256" key="6">
    <source>
        <dbReference type="ARBA" id="ARBA00022490"/>
    </source>
</evidence>
<keyword evidence="8" id="KW-0539">Nucleus</keyword>
<evidence type="ECO:0000256" key="1">
    <source>
        <dbReference type="ARBA" id="ARBA00004123"/>
    </source>
</evidence>
<dbReference type="RefSeq" id="XP_033345585.1">
    <property type="nucleotide sequence ID" value="XM_033489694.1"/>
</dbReference>
<dbReference type="CTD" id="23587"/>
<evidence type="ECO:0000256" key="3">
    <source>
        <dbReference type="ARBA" id="ARBA00005043"/>
    </source>
</evidence>
<dbReference type="Proteomes" id="UP000504631">
    <property type="component" value="Unplaced"/>
</dbReference>
<proteinExistence type="inferred from homology"/>
<dbReference type="PANTHER" id="PTHR15641:SF1">
    <property type="entry name" value="ELONGATOR COMPLEX PROTEIN 5"/>
    <property type="match status" value="1"/>
</dbReference>
<dbReference type="GO" id="GO:0000049">
    <property type="term" value="F:tRNA binding"/>
    <property type="evidence" value="ECO:0007669"/>
    <property type="project" value="TreeGrafter"/>
</dbReference>
<evidence type="ECO:0000256" key="2">
    <source>
        <dbReference type="ARBA" id="ARBA00004496"/>
    </source>
</evidence>
<feature type="region of interest" description="Disordered" evidence="9">
    <location>
        <begin position="270"/>
        <end position="297"/>
    </location>
</feature>
<dbReference type="AlphaFoldDB" id="A0A6J3JZJ4"/>
<dbReference type="GO" id="GO:0002098">
    <property type="term" value="P:tRNA wobble uridine modification"/>
    <property type="evidence" value="ECO:0007669"/>
    <property type="project" value="InterPro"/>
</dbReference>
<organism evidence="10 11">
    <name type="scientific">Bombus vosnesenskii</name>
    <dbReference type="NCBI Taxonomy" id="207650"/>
    <lineage>
        <taxon>Eukaryota</taxon>
        <taxon>Metazoa</taxon>
        <taxon>Ecdysozoa</taxon>
        <taxon>Arthropoda</taxon>
        <taxon>Hexapoda</taxon>
        <taxon>Insecta</taxon>
        <taxon>Pterygota</taxon>
        <taxon>Neoptera</taxon>
        <taxon>Endopterygota</taxon>
        <taxon>Hymenoptera</taxon>
        <taxon>Apocrita</taxon>
        <taxon>Aculeata</taxon>
        <taxon>Apoidea</taxon>
        <taxon>Anthophila</taxon>
        <taxon>Apidae</taxon>
        <taxon>Bombus</taxon>
        <taxon>Pyrobombus</taxon>
    </lineage>
</organism>
<dbReference type="GeneID" id="117231331"/>
<evidence type="ECO:0000313" key="11">
    <source>
        <dbReference type="RefSeq" id="XP_033345585.1"/>
    </source>
</evidence>
<evidence type="ECO:0000256" key="5">
    <source>
        <dbReference type="ARBA" id="ARBA00020264"/>
    </source>
</evidence>
<protein>
    <recommendedName>
        <fullName evidence="5">Elongator complex protein 5</fullName>
    </recommendedName>
</protein>